<dbReference type="Pfam" id="PF00682">
    <property type="entry name" value="HMGL-like"/>
    <property type="match status" value="1"/>
</dbReference>
<evidence type="ECO:0000259" key="2">
    <source>
        <dbReference type="PROSITE" id="PS50991"/>
    </source>
</evidence>
<comment type="caution">
    <text evidence="3">The sequence shown here is derived from an EMBL/GenBank/DDBJ whole genome shotgun (WGS) entry which is preliminary data.</text>
</comment>
<keyword evidence="1" id="KW-0464">Manganese</keyword>
<dbReference type="SUPFAM" id="SSF51569">
    <property type="entry name" value="Aldolase"/>
    <property type="match status" value="1"/>
</dbReference>
<evidence type="ECO:0000256" key="1">
    <source>
        <dbReference type="ARBA" id="ARBA00023211"/>
    </source>
</evidence>
<sequence length="351" mass="39134">MERIMTTKILDCTFRDGGYYNAWDFSPALIEEYLIAMKAAQVDVVELGFRFLQNNGFKGACAYTTDDFLRSLTIPTGLEIAVMVNGADLCTDLGCIPALERLFPERADTTPVDIVRFACHFRELPEALPAAAWLVERGYRVGFNLMQIADRSQQEVEDLARMASECPIEVLYFADSMGSMTPDDAARIVGWLQSGWEGPLGIHTHDNLGLGLSNTLRAHSAGVTWLDATVTGMGRGPGNTRTEELAIEAEALRDRSANLVPLMTLIRKHFGPMRTKYGWGTNPYYFLSGKYGIHPTYIQEMIGDSRFDEEDILAVIQHLREEGARASASTLSMVRDNFTRASHAEPGHRRR</sequence>
<dbReference type="PROSITE" id="PS50991">
    <property type="entry name" value="PYR_CT"/>
    <property type="match status" value="1"/>
</dbReference>
<gene>
    <name evidence="3" type="ORF">ACFQFQ_11895</name>
</gene>
<dbReference type="Proteomes" id="UP001596353">
    <property type="component" value="Unassembled WGS sequence"/>
</dbReference>
<dbReference type="PANTHER" id="PTHR10277">
    <property type="entry name" value="HOMOCITRATE SYNTHASE-RELATED"/>
    <property type="match status" value="1"/>
</dbReference>
<dbReference type="PANTHER" id="PTHR10277:SF9">
    <property type="entry name" value="2-ISOPROPYLMALATE SYNTHASE 1, CHLOROPLASTIC-RELATED"/>
    <property type="match status" value="1"/>
</dbReference>
<dbReference type="InterPro" id="IPR050073">
    <property type="entry name" value="2-IPM_HCS-like"/>
</dbReference>
<evidence type="ECO:0000313" key="4">
    <source>
        <dbReference type="Proteomes" id="UP001596353"/>
    </source>
</evidence>
<dbReference type="InterPro" id="IPR000891">
    <property type="entry name" value="PYR_CT"/>
</dbReference>
<proteinExistence type="predicted"/>
<feature type="domain" description="Pyruvate carboxyltransferase" evidence="2">
    <location>
        <begin position="7"/>
        <end position="263"/>
    </location>
</feature>
<name>A0ABW2B2W9_9RHOB</name>
<dbReference type="CDD" id="cd07944">
    <property type="entry name" value="DRE_TIM_HOA_like"/>
    <property type="match status" value="1"/>
</dbReference>
<dbReference type="InterPro" id="IPR013785">
    <property type="entry name" value="Aldolase_TIM"/>
</dbReference>
<dbReference type="EMBL" id="JBHSWG010000001">
    <property type="protein sequence ID" value="MFC6760035.1"/>
    <property type="molecule type" value="Genomic_DNA"/>
</dbReference>
<evidence type="ECO:0000313" key="3">
    <source>
        <dbReference type="EMBL" id="MFC6760035.1"/>
    </source>
</evidence>
<keyword evidence="4" id="KW-1185">Reference proteome</keyword>
<reference evidence="4" key="1">
    <citation type="journal article" date="2019" name="Int. J. Syst. Evol. Microbiol.">
        <title>The Global Catalogue of Microorganisms (GCM) 10K type strain sequencing project: providing services to taxonomists for standard genome sequencing and annotation.</title>
        <authorList>
            <consortium name="The Broad Institute Genomics Platform"/>
            <consortium name="The Broad Institute Genome Sequencing Center for Infectious Disease"/>
            <person name="Wu L."/>
            <person name="Ma J."/>
        </authorList>
    </citation>
    <scope>NUCLEOTIDE SEQUENCE [LARGE SCALE GENOMIC DNA]</scope>
    <source>
        <strain evidence="4">CCUG 66188</strain>
    </source>
</reference>
<accession>A0ABW2B2W9</accession>
<dbReference type="Gene3D" id="3.20.20.70">
    <property type="entry name" value="Aldolase class I"/>
    <property type="match status" value="1"/>
</dbReference>
<organism evidence="3 4">
    <name type="scientific">Sulfitobacter porphyrae</name>
    <dbReference type="NCBI Taxonomy" id="1246864"/>
    <lineage>
        <taxon>Bacteria</taxon>
        <taxon>Pseudomonadati</taxon>
        <taxon>Pseudomonadota</taxon>
        <taxon>Alphaproteobacteria</taxon>
        <taxon>Rhodobacterales</taxon>
        <taxon>Roseobacteraceae</taxon>
        <taxon>Sulfitobacter</taxon>
    </lineage>
</organism>
<protein>
    <submittedName>
        <fullName evidence="3">Aldolase catalytic domain-containing protein</fullName>
    </submittedName>
</protein>